<proteinExistence type="predicted"/>
<dbReference type="GO" id="GO:0016491">
    <property type="term" value="F:oxidoreductase activity"/>
    <property type="evidence" value="ECO:0007669"/>
    <property type="project" value="InterPro"/>
</dbReference>
<keyword evidence="2" id="KW-0413">Isomerase</keyword>
<dbReference type="PROSITE" id="PS51352">
    <property type="entry name" value="THIOREDOXIN_2"/>
    <property type="match status" value="1"/>
</dbReference>
<evidence type="ECO:0000313" key="3">
    <source>
        <dbReference type="Proteomes" id="UP000183945"/>
    </source>
</evidence>
<dbReference type="GO" id="GO:0016209">
    <property type="term" value="F:antioxidant activity"/>
    <property type="evidence" value="ECO:0007669"/>
    <property type="project" value="InterPro"/>
</dbReference>
<dbReference type="CDD" id="cd02966">
    <property type="entry name" value="TlpA_like_family"/>
    <property type="match status" value="1"/>
</dbReference>
<dbReference type="PANTHER" id="PTHR42852">
    <property type="entry name" value="THIOL:DISULFIDE INTERCHANGE PROTEIN DSBE"/>
    <property type="match status" value="1"/>
</dbReference>
<dbReference type="EMBL" id="FQVT01000018">
    <property type="protein sequence ID" value="SHG59738.1"/>
    <property type="molecule type" value="Genomic_DNA"/>
</dbReference>
<gene>
    <name evidence="2" type="ORF">SAMN05444483_1189</name>
</gene>
<accession>A0A1M5L3Z6</accession>
<dbReference type="SUPFAM" id="SSF52833">
    <property type="entry name" value="Thioredoxin-like"/>
    <property type="match status" value="1"/>
</dbReference>
<dbReference type="Pfam" id="PF00578">
    <property type="entry name" value="AhpC-TSA"/>
    <property type="match status" value="1"/>
</dbReference>
<organism evidence="2 3">
    <name type="scientific">Salegentibacter echinorum</name>
    <dbReference type="NCBI Taxonomy" id="1073325"/>
    <lineage>
        <taxon>Bacteria</taxon>
        <taxon>Pseudomonadati</taxon>
        <taxon>Bacteroidota</taxon>
        <taxon>Flavobacteriia</taxon>
        <taxon>Flavobacteriales</taxon>
        <taxon>Flavobacteriaceae</taxon>
        <taxon>Salegentibacter</taxon>
    </lineage>
</organism>
<protein>
    <submittedName>
        <fullName evidence="2">Thiol-disulfide isomerase or thioredoxin</fullName>
    </submittedName>
</protein>
<dbReference type="InterPro" id="IPR050553">
    <property type="entry name" value="Thioredoxin_ResA/DsbE_sf"/>
</dbReference>
<sequence>MNSKWIDGNKKPVDKLTTFGTDKYKIGNELPDISFLTLDGEEKKIQDKGKAVFINWCNTGCAHCITEMPGLNSLVEDYVSHPGVLLLVIARNTSEETSKFLQRRDFDYMQFVNEMSTVGFFEPSYPKHFIIGKEGEIQFFAQGGSTEIYKELNY</sequence>
<dbReference type="InterPro" id="IPR013766">
    <property type="entry name" value="Thioredoxin_domain"/>
</dbReference>
<name>A0A1M5L3Z6_SALEC</name>
<dbReference type="STRING" id="1073325.SAMN05444483_1189"/>
<dbReference type="RefSeq" id="WP_072881417.1">
    <property type="nucleotide sequence ID" value="NZ_FQVT01000018.1"/>
</dbReference>
<dbReference type="Proteomes" id="UP000183945">
    <property type="component" value="Unassembled WGS sequence"/>
</dbReference>
<dbReference type="InterPro" id="IPR000866">
    <property type="entry name" value="AhpC/TSA"/>
</dbReference>
<reference evidence="3" key="1">
    <citation type="submission" date="2016-11" db="EMBL/GenBank/DDBJ databases">
        <authorList>
            <person name="Varghese N."/>
            <person name="Submissions S."/>
        </authorList>
    </citation>
    <scope>NUCLEOTIDE SEQUENCE [LARGE SCALE GENOMIC DNA]</scope>
    <source>
        <strain evidence="3">DSM 24579</strain>
    </source>
</reference>
<evidence type="ECO:0000313" key="2">
    <source>
        <dbReference type="EMBL" id="SHG59738.1"/>
    </source>
</evidence>
<dbReference type="GO" id="GO:0016853">
    <property type="term" value="F:isomerase activity"/>
    <property type="evidence" value="ECO:0007669"/>
    <property type="project" value="UniProtKB-KW"/>
</dbReference>
<evidence type="ECO:0000259" key="1">
    <source>
        <dbReference type="PROSITE" id="PS51352"/>
    </source>
</evidence>
<dbReference type="Gene3D" id="3.40.30.10">
    <property type="entry name" value="Glutaredoxin"/>
    <property type="match status" value="1"/>
</dbReference>
<dbReference type="InterPro" id="IPR036249">
    <property type="entry name" value="Thioredoxin-like_sf"/>
</dbReference>
<keyword evidence="3" id="KW-1185">Reference proteome</keyword>
<dbReference type="AlphaFoldDB" id="A0A1M5L3Z6"/>
<dbReference type="PANTHER" id="PTHR42852:SF17">
    <property type="entry name" value="THIOREDOXIN-LIKE PROTEIN HI_1115"/>
    <property type="match status" value="1"/>
</dbReference>
<feature type="domain" description="Thioredoxin" evidence="1">
    <location>
        <begin position="24"/>
        <end position="154"/>
    </location>
</feature>